<organism evidence="2 3">
    <name type="scientific">Paenibacillus gansuensis</name>
    <dbReference type="NCBI Taxonomy" id="306542"/>
    <lineage>
        <taxon>Bacteria</taxon>
        <taxon>Bacillati</taxon>
        <taxon>Bacillota</taxon>
        <taxon>Bacilli</taxon>
        <taxon>Bacillales</taxon>
        <taxon>Paenibacillaceae</taxon>
        <taxon>Paenibacillus</taxon>
    </lineage>
</organism>
<reference evidence="3" key="1">
    <citation type="journal article" date="2019" name="Int. J. Syst. Evol. Microbiol.">
        <title>The Global Catalogue of Microorganisms (GCM) 10K type strain sequencing project: providing services to taxonomists for standard genome sequencing and annotation.</title>
        <authorList>
            <consortium name="The Broad Institute Genomics Platform"/>
            <consortium name="The Broad Institute Genome Sequencing Center for Infectious Disease"/>
            <person name="Wu L."/>
            <person name="Ma J."/>
        </authorList>
    </citation>
    <scope>NUCLEOTIDE SEQUENCE [LARGE SCALE GENOMIC DNA]</scope>
    <source>
        <strain evidence="3">KCTC 3950</strain>
    </source>
</reference>
<evidence type="ECO:0008006" key="4">
    <source>
        <dbReference type="Google" id="ProtNLM"/>
    </source>
</evidence>
<name>A0ABW5PKB3_9BACL</name>
<keyword evidence="1" id="KW-1133">Transmembrane helix</keyword>
<dbReference type="Proteomes" id="UP001597541">
    <property type="component" value="Unassembled WGS sequence"/>
</dbReference>
<gene>
    <name evidence="2" type="ORF">ACFSUF_25140</name>
</gene>
<accession>A0ABW5PKB3</accession>
<protein>
    <recommendedName>
        <fullName evidence="4">DUF2269 family protein</fullName>
    </recommendedName>
</protein>
<feature type="transmembrane region" description="Helical" evidence="1">
    <location>
        <begin position="12"/>
        <end position="35"/>
    </location>
</feature>
<sequence length="53" mass="5787">MFLSPRHQKFALTVHITSSVGWLGAVAVFLALAVAGKPVKKLLWFVPPISGWI</sequence>
<evidence type="ECO:0000313" key="2">
    <source>
        <dbReference type="EMBL" id="MFD2615698.1"/>
    </source>
</evidence>
<evidence type="ECO:0000313" key="3">
    <source>
        <dbReference type="Proteomes" id="UP001597541"/>
    </source>
</evidence>
<keyword evidence="1" id="KW-0812">Transmembrane</keyword>
<proteinExistence type="predicted"/>
<keyword evidence="3" id="KW-1185">Reference proteome</keyword>
<keyword evidence="1" id="KW-0472">Membrane</keyword>
<comment type="caution">
    <text evidence="2">The sequence shown here is derived from an EMBL/GenBank/DDBJ whole genome shotgun (WGS) entry which is preliminary data.</text>
</comment>
<dbReference type="RefSeq" id="WP_377607834.1">
    <property type="nucleotide sequence ID" value="NZ_JBHUME010000021.1"/>
</dbReference>
<dbReference type="EMBL" id="JBHUME010000021">
    <property type="protein sequence ID" value="MFD2615698.1"/>
    <property type="molecule type" value="Genomic_DNA"/>
</dbReference>
<evidence type="ECO:0000256" key="1">
    <source>
        <dbReference type="SAM" id="Phobius"/>
    </source>
</evidence>